<dbReference type="AlphaFoldDB" id="A0A1G6KH97"/>
<evidence type="ECO:0000256" key="1">
    <source>
        <dbReference type="ARBA" id="ARBA00000085"/>
    </source>
</evidence>
<feature type="compositionally biased region" description="Low complexity" evidence="8">
    <location>
        <begin position="492"/>
        <end position="501"/>
    </location>
</feature>
<feature type="transmembrane region" description="Helical" evidence="9">
    <location>
        <begin position="64"/>
        <end position="84"/>
    </location>
</feature>
<dbReference type="EMBL" id="FMZE01000001">
    <property type="protein sequence ID" value="SDC30198.1"/>
    <property type="molecule type" value="Genomic_DNA"/>
</dbReference>
<feature type="compositionally biased region" description="Basic and acidic residues" evidence="8">
    <location>
        <begin position="561"/>
        <end position="575"/>
    </location>
</feature>
<evidence type="ECO:0000256" key="2">
    <source>
        <dbReference type="ARBA" id="ARBA00012438"/>
    </source>
</evidence>
<keyword evidence="11" id="KW-1185">Reference proteome</keyword>
<feature type="transmembrane region" description="Helical" evidence="9">
    <location>
        <begin position="38"/>
        <end position="58"/>
    </location>
</feature>
<dbReference type="PANTHER" id="PTHR45436:SF5">
    <property type="entry name" value="SENSOR HISTIDINE KINASE TRCS"/>
    <property type="match status" value="1"/>
</dbReference>
<dbReference type="InterPro" id="IPR003594">
    <property type="entry name" value="HATPase_dom"/>
</dbReference>
<keyword evidence="5 9" id="KW-0812">Transmembrane</keyword>
<evidence type="ECO:0000256" key="3">
    <source>
        <dbReference type="ARBA" id="ARBA00022553"/>
    </source>
</evidence>
<name>A0A1G6KH97_9PSEU</name>
<feature type="compositionally biased region" description="Low complexity" evidence="8">
    <location>
        <begin position="397"/>
        <end position="417"/>
    </location>
</feature>
<dbReference type="Gene3D" id="3.30.565.10">
    <property type="entry name" value="Histidine kinase-like ATPase, C-terminal domain"/>
    <property type="match status" value="1"/>
</dbReference>
<evidence type="ECO:0000313" key="11">
    <source>
        <dbReference type="Proteomes" id="UP000199494"/>
    </source>
</evidence>
<dbReference type="STRING" id="530584.SAMN05421630_1011213"/>
<keyword evidence="9" id="KW-0472">Membrane</keyword>
<dbReference type="GO" id="GO:0004673">
    <property type="term" value="F:protein histidine kinase activity"/>
    <property type="evidence" value="ECO:0007669"/>
    <property type="project" value="UniProtKB-EC"/>
</dbReference>
<feature type="compositionally biased region" description="Polar residues" evidence="8">
    <location>
        <begin position="576"/>
        <end position="589"/>
    </location>
</feature>
<proteinExistence type="predicted"/>
<evidence type="ECO:0000256" key="5">
    <source>
        <dbReference type="ARBA" id="ARBA00022692"/>
    </source>
</evidence>
<dbReference type="EC" id="2.7.13.3" evidence="2"/>
<feature type="region of interest" description="Disordered" evidence="8">
    <location>
        <begin position="384"/>
        <end position="442"/>
    </location>
</feature>
<feature type="compositionally biased region" description="Pro residues" evidence="8">
    <location>
        <begin position="418"/>
        <end position="434"/>
    </location>
</feature>
<dbReference type="InterPro" id="IPR050428">
    <property type="entry name" value="TCS_sensor_his_kinase"/>
</dbReference>
<gene>
    <name evidence="10" type="ORF">SAMN05421630_1011213</name>
</gene>
<keyword evidence="3" id="KW-0597">Phosphoprotein</keyword>
<dbReference type="PANTHER" id="PTHR45436">
    <property type="entry name" value="SENSOR HISTIDINE KINASE YKOH"/>
    <property type="match status" value="1"/>
</dbReference>
<reference evidence="10 11" key="1">
    <citation type="submission" date="2016-10" db="EMBL/GenBank/DDBJ databases">
        <authorList>
            <person name="de Groot N.N."/>
        </authorList>
    </citation>
    <scope>NUCLEOTIDE SEQUENCE [LARGE SCALE GENOMIC DNA]</scope>
    <source>
        <strain evidence="10 11">CGMCC 4.5506</strain>
    </source>
</reference>
<dbReference type="Pfam" id="PF02518">
    <property type="entry name" value="HATPase_c"/>
    <property type="match status" value="1"/>
</dbReference>
<sequence length="589" mass="62510">MSKQLREAAPPTRAPRQRGGQADGSIAVDELRSQLRKITTLAVAIVTVLGIAGIALIIADDSWALVVAVAVVVMSLVVVLLAVAKGDAAARELRHFLRVTAASAAEREQQPRQAHQPSPAPRADTGAHAMPVVPSMMAAPSARSAGSHAVRSMLEHDSDQGREVFVKLARRLQSLINRAIKRVDELEREMEDPDLLRGVYEIDHLATRVRRQAENLAVLGGEAPQRRSSKPVSANAVLRSAVAEVEHYKQISIVPVEGIELNGHAVAEIIHLLAELLENATTFTAPDSPKVVLRAQKVTAGLAIEVQDRGLGMTTEDLLRINRLLDGSTQIDIADLLQDGRIGLAVVKELSRRHNVRVRLQTNIFGGIDAAVVLPHNLIADEAEPVSPPRARRAAEPKAAAVPSARPAPPSAVTATLPPVPPVPSLSPEPPAPAQPLSEPLPSRKGAVYAAAGDIADPGTGWEEPSAAPARHELPPLPTREPGTTFNAAVRAASASDAPAGEPGPPEPEAAQGQQAPPPLPQRRGHSHLRQELHDPPTPTRPIPGHDTNLMASVQQGINRAQDEHDNGAETDHPQHGSTQGASISWPMT</sequence>
<evidence type="ECO:0000256" key="7">
    <source>
        <dbReference type="ARBA" id="ARBA00022989"/>
    </source>
</evidence>
<feature type="region of interest" description="Disordered" evidence="8">
    <location>
        <begin position="454"/>
        <end position="589"/>
    </location>
</feature>
<dbReference type="PROSITE" id="PS50109">
    <property type="entry name" value="HIS_KIN"/>
    <property type="match status" value="1"/>
</dbReference>
<dbReference type="GO" id="GO:0005886">
    <property type="term" value="C:plasma membrane"/>
    <property type="evidence" value="ECO:0007669"/>
    <property type="project" value="TreeGrafter"/>
</dbReference>
<evidence type="ECO:0000256" key="9">
    <source>
        <dbReference type="SAM" id="Phobius"/>
    </source>
</evidence>
<evidence type="ECO:0000256" key="4">
    <source>
        <dbReference type="ARBA" id="ARBA00022679"/>
    </source>
</evidence>
<dbReference type="Proteomes" id="UP000199494">
    <property type="component" value="Unassembled WGS sequence"/>
</dbReference>
<protein>
    <recommendedName>
        <fullName evidence="2">histidine kinase</fullName>
        <ecNumber evidence="2">2.7.13.3</ecNumber>
    </recommendedName>
</protein>
<dbReference type="SMART" id="SM00387">
    <property type="entry name" value="HATPase_c"/>
    <property type="match status" value="1"/>
</dbReference>
<keyword evidence="7 9" id="KW-1133">Transmembrane helix</keyword>
<keyword evidence="6 10" id="KW-0418">Kinase</keyword>
<feature type="region of interest" description="Disordered" evidence="8">
    <location>
        <begin position="104"/>
        <end position="127"/>
    </location>
</feature>
<evidence type="ECO:0000256" key="8">
    <source>
        <dbReference type="SAM" id="MobiDB-lite"/>
    </source>
</evidence>
<comment type="catalytic activity">
    <reaction evidence="1">
        <text>ATP + protein L-histidine = ADP + protein N-phospho-L-histidine.</text>
        <dbReference type="EC" id="2.7.13.3"/>
    </reaction>
</comment>
<accession>A0A1G6KH97</accession>
<dbReference type="InterPro" id="IPR036890">
    <property type="entry name" value="HATPase_C_sf"/>
</dbReference>
<keyword evidence="4" id="KW-0808">Transferase</keyword>
<dbReference type="InterPro" id="IPR005467">
    <property type="entry name" value="His_kinase_dom"/>
</dbReference>
<dbReference type="SUPFAM" id="SSF55874">
    <property type="entry name" value="ATPase domain of HSP90 chaperone/DNA topoisomerase II/histidine kinase"/>
    <property type="match status" value="1"/>
</dbReference>
<organism evidence="10 11">
    <name type="scientific">Prauserella marina</name>
    <dbReference type="NCBI Taxonomy" id="530584"/>
    <lineage>
        <taxon>Bacteria</taxon>
        <taxon>Bacillati</taxon>
        <taxon>Actinomycetota</taxon>
        <taxon>Actinomycetes</taxon>
        <taxon>Pseudonocardiales</taxon>
        <taxon>Pseudonocardiaceae</taxon>
        <taxon>Prauserella</taxon>
    </lineage>
</organism>
<dbReference type="OrthoDB" id="3502710at2"/>
<feature type="region of interest" description="Disordered" evidence="8">
    <location>
        <begin position="1"/>
        <end position="23"/>
    </location>
</feature>
<dbReference type="GO" id="GO:0000160">
    <property type="term" value="P:phosphorelay signal transduction system"/>
    <property type="evidence" value="ECO:0007669"/>
    <property type="project" value="TreeGrafter"/>
</dbReference>
<evidence type="ECO:0000313" key="10">
    <source>
        <dbReference type="EMBL" id="SDC30198.1"/>
    </source>
</evidence>
<evidence type="ECO:0000256" key="6">
    <source>
        <dbReference type="ARBA" id="ARBA00022777"/>
    </source>
</evidence>
<dbReference type="RefSeq" id="WP_091798148.1">
    <property type="nucleotide sequence ID" value="NZ_CP016353.1"/>
</dbReference>
<feature type="compositionally biased region" description="Polar residues" evidence="8">
    <location>
        <begin position="550"/>
        <end position="559"/>
    </location>
</feature>